<dbReference type="AlphaFoldDB" id="A0A553PSC5"/>
<feature type="compositionally biased region" description="Basic and acidic residues" evidence="3">
    <location>
        <begin position="209"/>
        <end position="218"/>
    </location>
</feature>
<feature type="compositionally biased region" description="Low complexity" evidence="3">
    <location>
        <begin position="524"/>
        <end position="538"/>
    </location>
</feature>
<comment type="caution">
    <text evidence="2">Lacks conserved residue(s) required for the propagation of feature annotation.</text>
</comment>
<evidence type="ECO:0000259" key="5">
    <source>
        <dbReference type="PROSITE" id="PS51549"/>
    </source>
</evidence>
<dbReference type="InterPro" id="IPR000884">
    <property type="entry name" value="TSP1_rpt"/>
</dbReference>
<dbReference type="PROSITE" id="PS50092">
    <property type="entry name" value="TSP1"/>
    <property type="match status" value="1"/>
</dbReference>
<dbReference type="Proteomes" id="UP000318571">
    <property type="component" value="Chromosome 12"/>
</dbReference>
<evidence type="ECO:0000256" key="2">
    <source>
        <dbReference type="PROSITE-ProRule" id="PRU00076"/>
    </source>
</evidence>
<dbReference type="STRING" id="6832.A0A553PSC5"/>
<feature type="compositionally biased region" description="Low complexity" evidence="3">
    <location>
        <begin position="242"/>
        <end position="259"/>
    </location>
</feature>
<feature type="compositionally biased region" description="Acidic residues" evidence="3">
    <location>
        <begin position="691"/>
        <end position="700"/>
    </location>
</feature>
<keyword evidence="2" id="KW-0245">EGF-like domain</keyword>
<dbReference type="InterPro" id="IPR000742">
    <property type="entry name" value="EGF"/>
</dbReference>
<sequence>MQKRLPLLPVKCPEFRHNEKVVCLMGSVSCGPGGSQSRLRKHVQENGIFGSPCGGQDEQVISCSSDPCDELIEDGETTTFSANPEQVHLGSLRNYHHGISGEVYRLGQRRIRIEDFHYDGLGPDAFIWIGTQTSRPGDNGTLLPYPFTGEFYHYTDPEAPVLGRFNGQTLDLTLPPQVEANDIKWVSVWCRKFRVNFGDLILNSNELEEEKKEEREEQAQPVQASPRPNIFDPRLRTTSPASTISVSTTTRRISFSRPTLNPNLPELPRRINSQKRPSFGQLFKSKKEDKEKESNEVDGKDPVPFTVIRVSSSVSQVRQESNELDDDEQIALPFIVETTTSEAERVKSETVEPTSDTTATATTSNTSSSTSGNPSTAPSVSQTTTSKRLFGPRKPFLRPVAKFQDIKIPSLEPKNRNNADSPLIFRPIGDKRTSFKRPTSAPITTASTSEATESSVRKFTRVPIRNTVSFLVRNATTFSVVTKSSFSESGESTTIVTPIPSSTELPSTISIASDEFRTSSLAPSSTTARSISRSTESANEFRPTVKSGEAEAAIVEETTLSRGISTTQEVVTANEDEEEDSATPPSETVLPSDVEDEALTTIPITSTTATTTTTTTTGKPFNRRITIKPFVGRERSRFKGLNTIKKLLEKRKQFLNKVRASTTPSSITKSVNRFRTTLKKVSSQASKKEAEEEQREEENVEEKVKDDKEAPISPFSRRPLISRFRPTAKPEASTFSTSVRVSRFRTTRAPFEVEIITKVVPDSASTVRISDNERLRIVTDFMKKDKEEVKENQVPPPSTADQTDANEFKEETRTISDHSEKRKGVVVKVPKKIDWNPVKTAAAAAANLNELNDDNDKSTKIKVISTEPLFVTPPPPGLISDDGTSYNPCSITDACGPNAECTPRANEPLCTCPRGFSGIPRDGIPDPAHGCVRTPEKCTVKYDVDSCSNGQSCVRELCLPQCELDTECSLGERCVNGNCIKICFYDAHCLAGEFCEKSGLNSTNGVCLAGCQRDTNCPFGQICISDELRGKRCEEGCHFNNDCGMNHACINGSCDDPCADFDECGSNALCEVINHVATCKCPPAFRELNSPYVA</sequence>
<comment type="caution">
    <text evidence="6">The sequence shown here is derived from an EMBL/GenBank/DDBJ whole genome shotgun (WGS) entry which is preliminary data.</text>
</comment>
<feature type="region of interest" description="Disordered" evidence="3">
    <location>
        <begin position="341"/>
        <end position="391"/>
    </location>
</feature>
<gene>
    <name evidence="6" type="ORF">TCAL_11630</name>
</gene>
<feature type="region of interest" description="Disordered" evidence="3">
    <location>
        <begin position="209"/>
        <end position="302"/>
    </location>
</feature>
<evidence type="ECO:0000256" key="1">
    <source>
        <dbReference type="ARBA" id="ARBA00022737"/>
    </source>
</evidence>
<proteinExistence type="predicted"/>
<feature type="non-terminal residue" evidence="6">
    <location>
        <position position="1094"/>
    </location>
</feature>
<feature type="region of interest" description="Disordered" evidence="3">
    <location>
        <begin position="786"/>
        <end position="821"/>
    </location>
</feature>
<dbReference type="PANTHER" id="PTHR24036">
    <property type="entry name" value="SKELETOR-RELATED"/>
    <property type="match status" value="1"/>
</dbReference>
<feature type="domain" description="DM13" evidence="5">
    <location>
        <begin position="78"/>
        <end position="203"/>
    </location>
</feature>
<feature type="region of interest" description="Disordered" evidence="3">
    <location>
        <begin position="561"/>
        <end position="589"/>
    </location>
</feature>
<feature type="compositionally biased region" description="Low complexity" evidence="3">
    <location>
        <begin position="353"/>
        <end position="379"/>
    </location>
</feature>
<dbReference type="SMART" id="SM00686">
    <property type="entry name" value="DM13"/>
    <property type="match status" value="1"/>
</dbReference>
<evidence type="ECO:0000256" key="3">
    <source>
        <dbReference type="SAM" id="MobiDB-lite"/>
    </source>
</evidence>
<feature type="compositionally biased region" description="Polar residues" evidence="3">
    <location>
        <begin position="561"/>
        <end position="571"/>
    </location>
</feature>
<dbReference type="Pfam" id="PF10517">
    <property type="entry name" value="DM13"/>
    <property type="match status" value="1"/>
</dbReference>
<feature type="region of interest" description="Disordered" evidence="3">
    <location>
        <begin position="679"/>
        <end position="718"/>
    </location>
</feature>
<feature type="domain" description="EGF-like" evidence="4">
    <location>
        <begin position="885"/>
        <end position="919"/>
    </location>
</feature>
<keyword evidence="1" id="KW-0677">Repeat</keyword>
<organism evidence="6 7">
    <name type="scientific">Tigriopus californicus</name>
    <name type="common">Marine copepod</name>
    <dbReference type="NCBI Taxonomy" id="6832"/>
    <lineage>
        <taxon>Eukaryota</taxon>
        <taxon>Metazoa</taxon>
        <taxon>Ecdysozoa</taxon>
        <taxon>Arthropoda</taxon>
        <taxon>Crustacea</taxon>
        <taxon>Multicrustacea</taxon>
        <taxon>Hexanauplia</taxon>
        <taxon>Copepoda</taxon>
        <taxon>Harpacticoida</taxon>
        <taxon>Harpacticidae</taxon>
        <taxon>Tigriopus</taxon>
    </lineage>
</organism>
<dbReference type="InterPro" id="IPR019545">
    <property type="entry name" value="DM13_domain"/>
</dbReference>
<dbReference type="EMBL" id="VCGU01000001">
    <property type="protein sequence ID" value="TRY80586.1"/>
    <property type="molecule type" value="Genomic_DNA"/>
</dbReference>
<feature type="compositionally biased region" description="Low complexity" evidence="3">
    <location>
        <begin position="438"/>
        <end position="453"/>
    </location>
</feature>
<feature type="region of interest" description="Disordered" evidence="3">
    <location>
        <begin position="520"/>
        <end position="547"/>
    </location>
</feature>
<keyword evidence="7" id="KW-1185">Reference proteome</keyword>
<reference evidence="6 7" key="1">
    <citation type="journal article" date="2018" name="Nat. Ecol. Evol.">
        <title>Genomic signatures of mitonuclear coevolution across populations of Tigriopus californicus.</title>
        <authorList>
            <person name="Barreto F.S."/>
            <person name="Watson E.T."/>
            <person name="Lima T.G."/>
            <person name="Willett C.S."/>
            <person name="Edmands S."/>
            <person name="Li W."/>
            <person name="Burton R.S."/>
        </authorList>
    </citation>
    <scope>NUCLEOTIDE SEQUENCE [LARGE SCALE GENOMIC DNA]</scope>
    <source>
        <strain evidence="6 7">San Diego</strain>
    </source>
</reference>
<evidence type="ECO:0000313" key="6">
    <source>
        <dbReference type="EMBL" id="TRY80586.1"/>
    </source>
</evidence>
<feature type="compositionally biased region" description="Basic and acidic residues" evidence="3">
    <location>
        <begin position="285"/>
        <end position="301"/>
    </location>
</feature>
<feature type="compositionally biased region" description="Basic and acidic residues" evidence="3">
    <location>
        <begin position="701"/>
        <end position="710"/>
    </location>
</feature>
<evidence type="ECO:0000259" key="4">
    <source>
        <dbReference type="PROSITE" id="PS50026"/>
    </source>
</evidence>
<feature type="compositionally biased region" description="Basic and acidic residues" evidence="3">
    <location>
        <begin position="806"/>
        <end position="821"/>
    </location>
</feature>
<dbReference type="PANTHER" id="PTHR24036:SF5">
    <property type="entry name" value="THROMBOMODULIN"/>
    <property type="match status" value="1"/>
</dbReference>
<protein>
    <recommendedName>
        <fullName evidence="8">DM13 domain-containing protein</fullName>
    </recommendedName>
</protein>
<name>A0A553PSC5_TIGCA</name>
<accession>A0A553PSC5</accession>
<dbReference type="PROSITE" id="PS50026">
    <property type="entry name" value="EGF_3"/>
    <property type="match status" value="1"/>
</dbReference>
<evidence type="ECO:0000313" key="7">
    <source>
        <dbReference type="Proteomes" id="UP000318571"/>
    </source>
</evidence>
<dbReference type="PROSITE" id="PS51549">
    <property type="entry name" value="DM13"/>
    <property type="match status" value="1"/>
</dbReference>
<dbReference type="InterPro" id="IPR052126">
    <property type="entry name" value="Spindle_Org/Thrombomodulin"/>
</dbReference>
<dbReference type="CDD" id="cd00054">
    <property type="entry name" value="EGF_CA"/>
    <property type="match status" value="1"/>
</dbReference>
<feature type="region of interest" description="Disordered" evidence="3">
    <location>
        <begin position="411"/>
        <end position="453"/>
    </location>
</feature>
<evidence type="ECO:0008006" key="8">
    <source>
        <dbReference type="Google" id="ProtNLM"/>
    </source>
</evidence>